<keyword evidence="4" id="KW-1185">Reference proteome</keyword>
<name>D7GIM5_PROFC</name>
<dbReference type="Proteomes" id="UP000000936">
    <property type="component" value="Chromosome"/>
</dbReference>
<dbReference type="HOGENOM" id="CLU_1189077_0_0_11"/>
<accession>D7GIM5</accession>
<feature type="region of interest" description="Disordered" evidence="2">
    <location>
        <begin position="1"/>
        <end position="64"/>
    </location>
</feature>
<feature type="coiled-coil region" evidence="1">
    <location>
        <begin position="68"/>
        <end position="95"/>
    </location>
</feature>
<dbReference type="RefSeq" id="WP_013160339.1">
    <property type="nucleotide sequence ID" value="NC_014215.1"/>
</dbReference>
<evidence type="ECO:0000256" key="1">
    <source>
        <dbReference type="SAM" id="Coils"/>
    </source>
</evidence>
<dbReference type="KEGG" id="pfr:PFREUD_04120"/>
<dbReference type="STRING" id="754252.PFREUD_04120"/>
<feature type="compositionally biased region" description="Polar residues" evidence="2">
    <location>
        <begin position="1"/>
        <end position="13"/>
    </location>
</feature>
<organism evidence="3 4">
    <name type="scientific">Propionibacterium freudenreichii subsp. shermanii (strain ATCC 9614 / DSM 4902 / CIP 103027 / NCIMB 8099 / CIRM-BIA1)</name>
    <dbReference type="NCBI Taxonomy" id="754252"/>
    <lineage>
        <taxon>Bacteria</taxon>
        <taxon>Bacillati</taxon>
        <taxon>Actinomycetota</taxon>
        <taxon>Actinomycetes</taxon>
        <taxon>Propionibacteriales</taxon>
        <taxon>Propionibacteriaceae</taxon>
        <taxon>Propionibacterium</taxon>
    </lineage>
</organism>
<dbReference type="AlphaFoldDB" id="D7GIM5"/>
<evidence type="ECO:0000313" key="4">
    <source>
        <dbReference type="Proteomes" id="UP000000936"/>
    </source>
</evidence>
<evidence type="ECO:0000313" key="3">
    <source>
        <dbReference type="EMBL" id="CBL55947.1"/>
    </source>
</evidence>
<evidence type="ECO:0000256" key="2">
    <source>
        <dbReference type="SAM" id="MobiDB-lite"/>
    </source>
</evidence>
<dbReference type="EMBL" id="FN806773">
    <property type="protein sequence ID" value="CBL55947.1"/>
    <property type="molecule type" value="Genomic_DNA"/>
</dbReference>
<feature type="compositionally biased region" description="Basic and acidic residues" evidence="2">
    <location>
        <begin position="47"/>
        <end position="64"/>
    </location>
</feature>
<reference evidence="3 4" key="1">
    <citation type="journal article" date="2010" name="PLoS ONE">
        <title>The complete genome of Propionibacterium freudenreichii CIRM-BIA1, a hardy actinobacterium with food and probiotic applications.</title>
        <authorList>
            <person name="Falentin H."/>
            <person name="Deutsch S.M."/>
            <person name="Jan G."/>
            <person name="Loux V."/>
            <person name="Thierry A."/>
            <person name="Parayre S."/>
            <person name="Maillard M.B."/>
            <person name="Dherbecourt J."/>
            <person name="Cousin F.J."/>
            <person name="Jardin J."/>
            <person name="Siguier P."/>
            <person name="Couloux A."/>
            <person name="Barbe V."/>
            <person name="Vacherie B."/>
            <person name="Wincker P."/>
            <person name="Gibrat J.F."/>
            <person name="Gaillardin C."/>
            <person name="Lortal S."/>
        </authorList>
    </citation>
    <scope>NUCLEOTIDE SEQUENCE [LARGE SCALE GENOMIC DNA]</scope>
    <source>
        <strain evidence="4">ATCC 9614 / DSM 4902 / CIP 103027 / NCIMB 8099 / CIRM-BIA1</strain>
    </source>
</reference>
<sequence>MSDTTPTSDQPRTAATPPDTEVQPTPTPAEPEQTTELTQAAGQETGEPDRPTVKEAFPDGPDDIVRETIKYRKRAQAAEARATELEAELQTYRADELERLAGGVFMLDQQGGNKVSNPLTGEFIKFGYQLKHPEDLFTVGGVDREAAMTGAVSVEQITEAAARLHEARPELFQPIDEDGRPTSRIKNTRQVEDQWRLQNKGKSFPVGMGSCTPTPPTNGLWKDVVNGSAYRRQ</sequence>
<feature type="compositionally biased region" description="Low complexity" evidence="2">
    <location>
        <begin position="20"/>
        <end position="41"/>
    </location>
</feature>
<proteinExistence type="predicted"/>
<feature type="region of interest" description="Disordered" evidence="2">
    <location>
        <begin position="201"/>
        <end position="233"/>
    </location>
</feature>
<protein>
    <submittedName>
        <fullName evidence="3">Uncharacterized protein</fullName>
    </submittedName>
</protein>
<gene>
    <name evidence="3" type="ordered locus">PFREUD_04120</name>
</gene>
<keyword evidence="1" id="KW-0175">Coiled coil</keyword>